<dbReference type="EMBL" id="DS985242">
    <property type="protein sequence ID" value="EDV27614.1"/>
    <property type="molecule type" value="Genomic_DNA"/>
</dbReference>
<evidence type="ECO:0000256" key="9">
    <source>
        <dbReference type="RuleBase" id="RU365076"/>
    </source>
</evidence>
<accession>B3RPD4</accession>
<dbReference type="InterPro" id="IPR008930">
    <property type="entry name" value="Terpenoid_cyclase/PrenylTrfase"/>
</dbReference>
<gene>
    <name evidence="11" type="ORF">TRIADDRAFT_53494</name>
</gene>
<evidence type="ECO:0000256" key="1">
    <source>
        <dbReference type="ARBA" id="ARBA00010497"/>
    </source>
</evidence>
<dbReference type="EC" id="2.5.1.60" evidence="9"/>
<dbReference type="SUPFAM" id="SSF48239">
    <property type="entry name" value="Terpenoid cyclases/Protein prenyltransferases"/>
    <property type="match status" value="1"/>
</dbReference>
<dbReference type="Gene3D" id="1.50.10.20">
    <property type="match status" value="1"/>
</dbReference>
<feature type="domain" description="Prenyltransferase alpha-alpha toroid" evidence="10">
    <location>
        <begin position="47"/>
        <end position="383"/>
    </location>
</feature>
<evidence type="ECO:0000313" key="11">
    <source>
        <dbReference type="EMBL" id="EDV27614.1"/>
    </source>
</evidence>
<reference evidence="11 12" key="1">
    <citation type="journal article" date="2008" name="Nature">
        <title>The Trichoplax genome and the nature of placozoans.</title>
        <authorList>
            <person name="Srivastava M."/>
            <person name="Begovic E."/>
            <person name="Chapman J."/>
            <person name="Putnam N.H."/>
            <person name="Hellsten U."/>
            <person name="Kawashima T."/>
            <person name="Kuo A."/>
            <person name="Mitros T."/>
            <person name="Salamov A."/>
            <person name="Carpenter M.L."/>
            <person name="Signorovitch A.Y."/>
            <person name="Moreno M.A."/>
            <person name="Kamm K."/>
            <person name="Grimwood J."/>
            <person name="Schmutz J."/>
            <person name="Shapiro H."/>
            <person name="Grigoriev I.V."/>
            <person name="Buss L.W."/>
            <person name="Schierwater B."/>
            <person name="Dellaporta S.L."/>
            <person name="Rokhsar D.S."/>
        </authorList>
    </citation>
    <scope>NUCLEOTIDE SEQUENCE [LARGE SCALE GENOMIC DNA]</scope>
    <source>
        <strain evidence="11 12">Grell-BS-1999</strain>
    </source>
</reference>
<dbReference type="GO" id="GO:0004663">
    <property type="term" value="F:Rab geranylgeranyltransferase activity"/>
    <property type="evidence" value="ECO:0007669"/>
    <property type="project" value="UniProtKB-UniRule"/>
</dbReference>
<keyword evidence="3 9" id="KW-0637">Prenyltransferase</keyword>
<organism evidence="11 12">
    <name type="scientific">Trichoplax adhaerens</name>
    <name type="common">Trichoplax reptans</name>
    <dbReference type="NCBI Taxonomy" id="10228"/>
    <lineage>
        <taxon>Eukaryota</taxon>
        <taxon>Metazoa</taxon>
        <taxon>Placozoa</taxon>
        <taxon>Uniplacotomia</taxon>
        <taxon>Trichoplacea</taxon>
        <taxon>Trichoplacidae</taxon>
        <taxon>Trichoplax</taxon>
    </lineage>
</organism>
<keyword evidence="12" id="KW-1185">Reference proteome</keyword>
<dbReference type="PhylomeDB" id="B3RPD4"/>
<dbReference type="InterPro" id="IPR045089">
    <property type="entry name" value="PGGT1B-like"/>
</dbReference>
<name>B3RPD4_TRIAD</name>
<dbReference type="HOGENOM" id="CLU_028946_3_0_1"/>
<dbReference type="Proteomes" id="UP000009022">
    <property type="component" value="Unassembled WGS sequence"/>
</dbReference>
<dbReference type="RefSeq" id="XP_002109448.1">
    <property type="nucleotide sequence ID" value="XM_002109412.1"/>
</dbReference>
<protein>
    <recommendedName>
        <fullName evidence="9">Geranylgeranyl transferase type-2 subunit beta</fullName>
        <ecNumber evidence="9">2.5.1.60</ecNumber>
    </recommendedName>
</protein>
<dbReference type="InParanoid" id="B3RPD4"/>
<evidence type="ECO:0000256" key="7">
    <source>
        <dbReference type="ARBA" id="ARBA00022833"/>
    </source>
</evidence>
<dbReference type="Pfam" id="PF00432">
    <property type="entry name" value="Prenyltrans"/>
    <property type="match status" value="1"/>
</dbReference>
<dbReference type="OrthoDB" id="5428259at2759"/>
<keyword evidence="5 9" id="KW-0479">Metal-binding</keyword>
<dbReference type="CDD" id="cd02894">
    <property type="entry name" value="GGTase-II"/>
    <property type="match status" value="1"/>
</dbReference>
<comment type="cofactor">
    <cofactor evidence="9">
        <name>Zn(2+)</name>
        <dbReference type="ChEBI" id="CHEBI:29105"/>
    </cofactor>
    <text evidence="9">Binds 1 zinc ion per subunit.</text>
</comment>
<dbReference type="InterPro" id="IPR001330">
    <property type="entry name" value="Prenyltrans"/>
</dbReference>
<evidence type="ECO:0000256" key="8">
    <source>
        <dbReference type="ARBA" id="ARBA00047658"/>
    </source>
</evidence>
<evidence type="ECO:0000256" key="5">
    <source>
        <dbReference type="ARBA" id="ARBA00022723"/>
    </source>
</evidence>
<keyword evidence="7 9" id="KW-0862">Zinc</keyword>
<evidence type="ECO:0000256" key="2">
    <source>
        <dbReference type="ARBA" id="ARBA00011355"/>
    </source>
</evidence>
<evidence type="ECO:0000256" key="4">
    <source>
        <dbReference type="ARBA" id="ARBA00022679"/>
    </source>
</evidence>
<dbReference type="GeneID" id="6751221"/>
<dbReference type="STRING" id="10228.B3RPD4"/>
<evidence type="ECO:0000259" key="10">
    <source>
        <dbReference type="Pfam" id="PF00432"/>
    </source>
</evidence>
<evidence type="ECO:0000256" key="3">
    <source>
        <dbReference type="ARBA" id="ARBA00022602"/>
    </source>
</evidence>
<dbReference type="eggNOG" id="KOG0366">
    <property type="taxonomic scope" value="Eukaryota"/>
</dbReference>
<dbReference type="InterPro" id="IPR026873">
    <property type="entry name" value="Ptb1"/>
</dbReference>
<keyword evidence="6" id="KW-0677">Repeat</keyword>
<dbReference type="OMA" id="VKRCQCP"/>
<dbReference type="FunFam" id="1.50.10.20:FF:000012">
    <property type="entry name" value="Geranylgeranyl transferase type-2 subunit beta"/>
    <property type="match status" value="1"/>
</dbReference>
<evidence type="ECO:0000256" key="6">
    <source>
        <dbReference type="ARBA" id="ARBA00022737"/>
    </source>
</evidence>
<dbReference type="AlphaFoldDB" id="B3RPD4"/>
<sequence length="399" mass="44628">MDYYCSEVVHGIRVTGACTSNFVVQIEGTPQSDIELPVNSPVQLWKLKHRDYIVNYGKSKDDYEYCMSEYLRINGVYWGITALCLLDQLDQLNKTEVIDFVKSCQHPSSGFGASPNHDPHILSTLSAIQILTIYDAVDEIDVDGAVNFIHCQQQNDGSFSGDKWGEIDNRFSFCALACLSLLGRLDAINVDSAIDFILKCMNFDGAFGCKPGSESHSAQVYCCVGSLAITGRLHHLNIDALGWWLSERQLPSGGLNGRPEKLPDVCYSWWVLSSLAIIGKLHWINKVKAILSRDNIFRHCPENLLLNHILLTKINDILQLLFFFLIVKEKLINFILACQDKETGGIADKPGDLVDPFHTLFGIAGLSLLGDTTLKQVNPVYCMPEEVIQKLRLKVQMLN</sequence>
<comment type="similarity">
    <text evidence="1 9">Belongs to the protein prenyltransferase subunit beta family.</text>
</comment>
<comment type="catalytic activity">
    <reaction evidence="8 9">
        <text>geranylgeranyl diphosphate + L-cysteinyl-[protein] = S-geranylgeranyl-L-cysteinyl-[protein] + diphosphate</text>
        <dbReference type="Rhea" id="RHEA:21240"/>
        <dbReference type="Rhea" id="RHEA-COMP:10131"/>
        <dbReference type="Rhea" id="RHEA-COMP:11537"/>
        <dbReference type="ChEBI" id="CHEBI:29950"/>
        <dbReference type="ChEBI" id="CHEBI:33019"/>
        <dbReference type="ChEBI" id="CHEBI:57533"/>
        <dbReference type="ChEBI" id="CHEBI:86021"/>
        <dbReference type="EC" id="2.5.1.60"/>
    </reaction>
</comment>
<keyword evidence="4 9" id="KW-0808">Transferase</keyword>
<evidence type="ECO:0000313" key="12">
    <source>
        <dbReference type="Proteomes" id="UP000009022"/>
    </source>
</evidence>
<dbReference type="GO" id="GO:0046872">
    <property type="term" value="F:metal ion binding"/>
    <property type="evidence" value="ECO:0007669"/>
    <property type="project" value="UniProtKB-KW"/>
</dbReference>
<dbReference type="PANTHER" id="PTHR11774:SF11">
    <property type="entry name" value="GERANYLGERANYL TRANSFERASE TYPE-2 SUBUNIT BETA"/>
    <property type="match status" value="1"/>
</dbReference>
<dbReference type="CTD" id="6751221"/>
<dbReference type="GO" id="GO:0072657">
    <property type="term" value="P:protein localization to membrane"/>
    <property type="evidence" value="ECO:0007669"/>
    <property type="project" value="UniProtKB-ARBA"/>
</dbReference>
<comment type="subunit">
    <text evidence="2">Heterodimer of an alpha and a beta subunit.</text>
</comment>
<comment type="function">
    <text evidence="9">Catalyzes the transfer of a geranylgeranyl moiety from geranylgeranyl diphosphate to both cysteines of proteins with the C-terminal sequence -XXCC, -XCXC and -CCXX.</text>
</comment>
<dbReference type="PANTHER" id="PTHR11774">
    <property type="entry name" value="GERANYLGERANYL TRANSFERASE TYPE BETA SUBUNIT"/>
    <property type="match status" value="1"/>
</dbReference>
<dbReference type="GO" id="GO:0006888">
    <property type="term" value="P:endoplasmic reticulum to Golgi vesicle-mediated transport"/>
    <property type="evidence" value="ECO:0000318"/>
    <property type="project" value="GO_Central"/>
</dbReference>
<dbReference type="FunCoup" id="B3RPD4">
    <property type="interactions" value="1034"/>
</dbReference>
<proteinExistence type="inferred from homology"/>
<dbReference type="KEGG" id="tad:TRIADDRAFT_53494"/>
<dbReference type="GO" id="GO:0005968">
    <property type="term" value="C:Rab-protein geranylgeranyltransferase complex"/>
    <property type="evidence" value="ECO:0000318"/>
    <property type="project" value="GO_Central"/>
</dbReference>